<name>A0ABV1E4G5_9FIRM</name>
<sequence length="367" mass="40405">MNEQQSAAKDAMAAWLSHPQELGKAPVKLELAGEFDLHNLHYYIFKYKKSVLGPWLLGICGGYEPGESQHCGHVFSEMEAYDPATAKEKATAMVEKIREYWMEQARQASQEPEERETGPFASFVLLESARWDPEKYKADLLADWGISCSQEPGEAAGDESGDSLVFDVDGMMAAVSLMPAPVPGGEAEQNAATNYLWPQAVEVTKTHQAHLLVAVLGKERCAQEIARLWVKVTAACLKQENALGVYACGTVFEPGFYLQAADTMKEGELPLLNWVYFGLYRTENGICGYTYGLNAFGKDEIEVLDTPASPGDLRDFLFDLSYYVLAQDVVLRDGETIGFSAEQKLPITRSPGVAVEGMSLKIGYPQS</sequence>
<evidence type="ECO:0000259" key="1">
    <source>
        <dbReference type="Pfam" id="PF14080"/>
    </source>
</evidence>
<dbReference type="Proteomes" id="UP001489509">
    <property type="component" value="Unassembled WGS sequence"/>
</dbReference>
<keyword evidence="3" id="KW-1185">Reference proteome</keyword>
<reference evidence="2 3" key="1">
    <citation type="submission" date="2024-03" db="EMBL/GenBank/DDBJ databases">
        <title>Human intestinal bacterial collection.</title>
        <authorList>
            <person name="Pauvert C."/>
            <person name="Hitch T.C.A."/>
            <person name="Clavel T."/>
        </authorList>
    </citation>
    <scope>NUCLEOTIDE SEQUENCE [LARGE SCALE GENOMIC DNA]</scope>
    <source>
        <strain evidence="2 3">CLA-JM-H44</strain>
    </source>
</reference>
<accession>A0ABV1E4G5</accession>
<evidence type="ECO:0000313" key="3">
    <source>
        <dbReference type="Proteomes" id="UP001489509"/>
    </source>
</evidence>
<organism evidence="2 3">
    <name type="scientific">Solibaculum intestinale</name>
    <dbReference type="NCBI Taxonomy" id="3133165"/>
    <lineage>
        <taxon>Bacteria</taxon>
        <taxon>Bacillati</taxon>
        <taxon>Bacillota</taxon>
        <taxon>Clostridia</taxon>
        <taxon>Eubacteriales</taxon>
        <taxon>Oscillospiraceae</taxon>
        <taxon>Solibaculum</taxon>
    </lineage>
</organism>
<feature type="domain" description="DUF4261" evidence="1">
    <location>
        <begin position="289"/>
        <end position="362"/>
    </location>
</feature>
<evidence type="ECO:0000313" key="2">
    <source>
        <dbReference type="EMBL" id="MEQ2440938.1"/>
    </source>
</evidence>
<comment type="caution">
    <text evidence="2">The sequence shown here is derived from an EMBL/GenBank/DDBJ whole genome shotgun (WGS) entry which is preliminary data.</text>
</comment>
<dbReference type="InterPro" id="IPR025357">
    <property type="entry name" value="DUF4261"/>
</dbReference>
<proteinExistence type="predicted"/>
<dbReference type="RefSeq" id="WP_349219739.1">
    <property type="nucleotide sequence ID" value="NZ_JBBMFD010000014.1"/>
</dbReference>
<protein>
    <submittedName>
        <fullName evidence="2">DUF4261 domain-containing protein</fullName>
    </submittedName>
</protein>
<dbReference type="Pfam" id="PF14080">
    <property type="entry name" value="DUF4261"/>
    <property type="match status" value="1"/>
</dbReference>
<dbReference type="EMBL" id="JBBMFD010000014">
    <property type="protein sequence ID" value="MEQ2440938.1"/>
    <property type="molecule type" value="Genomic_DNA"/>
</dbReference>
<gene>
    <name evidence="2" type="ORF">WMO26_08885</name>
</gene>